<protein>
    <submittedName>
        <fullName evidence="1">Uncharacterized protein</fullName>
    </submittedName>
</protein>
<organism evidence="1 2">
    <name type="scientific">Natrinema salsiterrestre</name>
    <dbReference type="NCBI Taxonomy" id="2950540"/>
    <lineage>
        <taxon>Archaea</taxon>
        <taxon>Methanobacteriati</taxon>
        <taxon>Methanobacteriota</taxon>
        <taxon>Stenosarchaea group</taxon>
        <taxon>Halobacteria</taxon>
        <taxon>Halobacteriales</taxon>
        <taxon>Natrialbaceae</taxon>
        <taxon>Natrinema</taxon>
    </lineage>
</organism>
<dbReference type="EMBL" id="JAMQOT010000003">
    <property type="protein sequence ID" value="MDF9745845.1"/>
    <property type="molecule type" value="Genomic_DNA"/>
</dbReference>
<sequence>MSTTTTTHETISDAQQDDIVLKQSGSYYVYLGTDGKGYHHHVDEATNTVYVTPGHAERFLPDNAGLYWFRVRGDLDHIEDIEQDKDRKMESRAHIKSDRSELVAGVIVTTIVPARG</sequence>
<comment type="caution">
    <text evidence="1">The sequence shown here is derived from an EMBL/GenBank/DDBJ whole genome shotgun (WGS) entry which is preliminary data.</text>
</comment>
<dbReference type="AlphaFoldDB" id="A0A9Q4Q025"/>
<reference evidence="1" key="1">
    <citation type="submission" date="2022-06" db="EMBL/GenBank/DDBJ databases">
        <title>Natrinema sp. a new haloarchaeum isolate from saline soil.</title>
        <authorList>
            <person name="Strakova D."/>
            <person name="Galisteo C."/>
            <person name="Sanchez-Porro C."/>
            <person name="Ventosa A."/>
        </authorList>
    </citation>
    <scope>NUCLEOTIDE SEQUENCE</scope>
    <source>
        <strain evidence="1">S1CR25-10</strain>
    </source>
</reference>
<dbReference type="RefSeq" id="WP_277521346.1">
    <property type="nucleotide sequence ID" value="NZ_JAMQOT010000003.1"/>
</dbReference>
<evidence type="ECO:0000313" key="1">
    <source>
        <dbReference type="EMBL" id="MDF9745845.1"/>
    </source>
</evidence>
<gene>
    <name evidence="1" type="ORF">NDI89_09650</name>
</gene>
<proteinExistence type="predicted"/>
<keyword evidence="2" id="KW-1185">Reference proteome</keyword>
<name>A0A9Q4Q025_9EURY</name>
<dbReference type="Proteomes" id="UP001154061">
    <property type="component" value="Unassembled WGS sequence"/>
</dbReference>
<accession>A0A9Q4Q025</accession>
<evidence type="ECO:0000313" key="2">
    <source>
        <dbReference type="Proteomes" id="UP001154061"/>
    </source>
</evidence>